<comment type="caution">
    <text evidence="2">The sequence shown here is derived from an EMBL/GenBank/DDBJ whole genome shotgun (WGS) entry which is preliminary data.</text>
</comment>
<dbReference type="AlphaFoldDB" id="A0A645EKJ1"/>
<name>A0A645EKJ1_9ZZZZ</name>
<keyword evidence="1" id="KW-1133">Transmembrane helix</keyword>
<protein>
    <submittedName>
        <fullName evidence="2">Uncharacterized protein</fullName>
    </submittedName>
</protein>
<evidence type="ECO:0000313" key="2">
    <source>
        <dbReference type="EMBL" id="MPN01073.1"/>
    </source>
</evidence>
<keyword evidence="1" id="KW-0812">Transmembrane</keyword>
<proteinExistence type="predicted"/>
<evidence type="ECO:0000256" key="1">
    <source>
        <dbReference type="SAM" id="Phobius"/>
    </source>
</evidence>
<gene>
    <name evidence="2" type="ORF">SDC9_148273</name>
</gene>
<reference evidence="2" key="1">
    <citation type="submission" date="2019-08" db="EMBL/GenBank/DDBJ databases">
        <authorList>
            <person name="Kucharzyk K."/>
            <person name="Murdoch R.W."/>
            <person name="Higgins S."/>
            <person name="Loffler F."/>
        </authorList>
    </citation>
    <scope>NUCLEOTIDE SEQUENCE</scope>
</reference>
<feature type="transmembrane region" description="Helical" evidence="1">
    <location>
        <begin position="33"/>
        <end position="62"/>
    </location>
</feature>
<dbReference type="EMBL" id="VSSQ01047094">
    <property type="protein sequence ID" value="MPN01073.1"/>
    <property type="molecule type" value="Genomic_DNA"/>
</dbReference>
<sequence length="69" mass="7738">MANTLFLANAVLGLISGFKLIHSIWIRIGISVLLVMMLTILVFSQVYSIIFFTVVTLVSILFDKMMSNK</sequence>
<keyword evidence="1" id="KW-0472">Membrane</keyword>
<accession>A0A645EKJ1</accession>
<organism evidence="2">
    <name type="scientific">bioreactor metagenome</name>
    <dbReference type="NCBI Taxonomy" id="1076179"/>
    <lineage>
        <taxon>unclassified sequences</taxon>
        <taxon>metagenomes</taxon>
        <taxon>ecological metagenomes</taxon>
    </lineage>
</organism>